<dbReference type="InterPro" id="IPR016732">
    <property type="entry name" value="UCP018688"/>
</dbReference>
<proteinExistence type="predicted"/>
<reference evidence="2 3" key="1">
    <citation type="submission" date="2019-08" db="EMBL/GenBank/DDBJ databases">
        <title>In-depth cultivation of the pig gut microbiome towards novel bacterial diversity and tailored functional studies.</title>
        <authorList>
            <person name="Wylensek D."/>
            <person name="Hitch T.C.A."/>
            <person name="Clavel T."/>
        </authorList>
    </citation>
    <scope>NUCLEOTIDE SEQUENCE [LARGE SCALE GENOMIC DNA]</scope>
    <source>
        <strain evidence="2 3">68-1-5</strain>
    </source>
</reference>
<dbReference type="RefSeq" id="WP_154476071.1">
    <property type="nucleotide sequence ID" value="NZ_VULY01000018.1"/>
</dbReference>
<dbReference type="EMBL" id="VULY01000018">
    <property type="protein sequence ID" value="MSR93229.1"/>
    <property type="molecule type" value="Genomic_DNA"/>
</dbReference>
<dbReference type="InterPro" id="IPR016181">
    <property type="entry name" value="Acyl_CoA_acyltransferase"/>
</dbReference>
<evidence type="ECO:0000313" key="3">
    <source>
        <dbReference type="Proteomes" id="UP000434409"/>
    </source>
</evidence>
<evidence type="ECO:0000313" key="2">
    <source>
        <dbReference type="EMBL" id="MSR93229.1"/>
    </source>
</evidence>
<dbReference type="PIRSF" id="PIRSF018688">
    <property type="entry name" value="UCP018688"/>
    <property type="match status" value="1"/>
</dbReference>
<dbReference type="Proteomes" id="UP000434409">
    <property type="component" value="Unassembled WGS sequence"/>
</dbReference>
<dbReference type="InterPro" id="IPR024320">
    <property type="entry name" value="LPG_synthase_C"/>
</dbReference>
<dbReference type="PANTHER" id="PTHR41373:SF1">
    <property type="entry name" value="PHOSPHATIDYLGLYCEROL LYSYLTRANSFERASE C-TERMINAL DOMAIN-CONTAINING PROTEIN"/>
    <property type="match status" value="1"/>
</dbReference>
<gene>
    <name evidence="2" type="ORF">FYJ34_02835</name>
</gene>
<sequence>METFEFKRAELEDKEIIAPYFKKYPSRSCERTFANVYLWSRKYPVKWAVIKEALVFKSEDETHLAFAYPIGEEKAVRNALEWAKEYSRSRQRDFRLYNVTAEQFEQLEQLYPGEFEITYNRDLADYVYESEKLISLAGKKLHGKRNHINKFKALYEGRWAYEPLSKDTLEECFQMALVWRNENSCEDDPEKRGEICVTLNSLRLFEELELTGGLLRLDGKVVAFTIGEEVAPDTFVVHIEKAYAEIQGAYPMINQQFVEHACHSYPYINREEDTGSEGLRKAKLSYRPVFLVEKGVVSEKGKGSQKAEDSRED</sequence>
<organism evidence="2 3">
    <name type="scientific">Suipraeoptans intestinalis</name>
    <dbReference type="NCBI Taxonomy" id="2606628"/>
    <lineage>
        <taxon>Bacteria</taxon>
        <taxon>Bacillati</taxon>
        <taxon>Bacillota</taxon>
        <taxon>Clostridia</taxon>
        <taxon>Lachnospirales</taxon>
        <taxon>Lachnospiraceae</taxon>
        <taxon>Suipraeoptans</taxon>
    </lineage>
</organism>
<dbReference type="SUPFAM" id="SSF55729">
    <property type="entry name" value="Acyl-CoA N-acyltransferases (Nat)"/>
    <property type="match status" value="2"/>
</dbReference>
<dbReference type="AlphaFoldDB" id="A0A6N7UY98"/>
<dbReference type="PANTHER" id="PTHR41373">
    <property type="entry name" value="DUF2156 DOMAIN-CONTAINING PROTEIN"/>
    <property type="match status" value="1"/>
</dbReference>
<protein>
    <submittedName>
        <fullName evidence="2">DUF2156 domain-containing protein</fullName>
    </submittedName>
</protein>
<evidence type="ECO:0000259" key="1">
    <source>
        <dbReference type="Pfam" id="PF09924"/>
    </source>
</evidence>
<dbReference type="Gene3D" id="3.40.630.30">
    <property type="match status" value="1"/>
</dbReference>
<comment type="caution">
    <text evidence="2">The sequence shown here is derived from an EMBL/GenBank/DDBJ whole genome shotgun (WGS) entry which is preliminary data.</text>
</comment>
<accession>A0A6N7UY98</accession>
<feature type="domain" description="Phosphatidylglycerol lysyltransferase C-terminal" evidence="1">
    <location>
        <begin position="22"/>
        <end position="290"/>
    </location>
</feature>
<dbReference type="Pfam" id="PF09924">
    <property type="entry name" value="LPG_synthase_C"/>
    <property type="match status" value="1"/>
</dbReference>
<name>A0A6N7UY98_9FIRM</name>
<keyword evidence="3" id="KW-1185">Reference proteome</keyword>